<dbReference type="STRING" id="575540.Isop_1039"/>
<evidence type="ECO:0000256" key="1">
    <source>
        <dbReference type="SAM" id="Coils"/>
    </source>
</evidence>
<feature type="domain" description="DUF374" evidence="2">
    <location>
        <begin position="72"/>
        <end position="140"/>
    </location>
</feature>
<protein>
    <recommendedName>
        <fullName evidence="2">DUF374 domain-containing protein</fullName>
    </recommendedName>
</protein>
<feature type="coiled-coil region" evidence="1">
    <location>
        <begin position="202"/>
        <end position="229"/>
    </location>
</feature>
<accession>E8R441</accession>
<dbReference type="InParanoid" id="E8R441"/>
<evidence type="ECO:0000313" key="4">
    <source>
        <dbReference type="Proteomes" id="UP000008631"/>
    </source>
</evidence>
<sequence length="230" mass="26516">MIKRQRRRIKLDHPLWYRTVGLVGSRLVRSWVSTLDFHFRYRDPLVNPEVARRLGQPYIYAFFHEVMLFPAYYWAWPSMTILISDHRDGELITRVVRGLGFNVVRGSTTRGGVRALLELKELSNRGGNLCFTPDGPRGPRRSVQTGMIYLASRTGLPIVGAGLAFQNPWRARSWDRFAVPRPFTPAAGIGLEPLRVPPDADRDTLEDYRRHVERSMNEATEEAEAWVERL</sequence>
<reference key="1">
    <citation type="submission" date="2010-11" db="EMBL/GenBank/DDBJ databases">
        <title>The complete sequence of chromosome of Isophaera pallida ATCC 43644.</title>
        <authorList>
            <consortium name="US DOE Joint Genome Institute (JGI-PGF)"/>
            <person name="Lucas S."/>
            <person name="Copeland A."/>
            <person name="Lapidus A."/>
            <person name="Bruce D."/>
            <person name="Goodwin L."/>
            <person name="Pitluck S."/>
            <person name="Kyrpides N."/>
            <person name="Mavromatis K."/>
            <person name="Pagani I."/>
            <person name="Ivanova N."/>
            <person name="Saunders E."/>
            <person name="Brettin T."/>
            <person name="Detter J.C."/>
            <person name="Han C."/>
            <person name="Tapia R."/>
            <person name="Land M."/>
            <person name="Hauser L."/>
            <person name="Markowitz V."/>
            <person name="Cheng J.-F."/>
            <person name="Hugenholtz P."/>
            <person name="Woyke T."/>
            <person name="Wu D."/>
            <person name="Eisen J.A."/>
        </authorList>
    </citation>
    <scope>NUCLEOTIDE SEQUENCE</scope>
    <source>
        <strain>ATCC 43644</strain>
    </source>
</reference>
<dbReference type="InterPro" id="IPR007172">
    <property type="entry name" value="DUF374"/>
</dbReference>
<dbReference type="eggNOG" id="COG2121">
    <property type="taxonomic scope" value="Bacteria"/>
</dbReference>
<keyword evidence="4" id="KW-1185">Reference proteome</keyword>
<evidence type="ECO:0000313" key="3">
    <source>
        <dbReference type="EMBL" id="ADV61628.1"/>
    </source>
</evidence>
<reference evidence="3 4" key="2">
    <citation type="journal article" date="2011" name="Stand. Genomic Sci.">
        <title>Complete genome sequence of Isosphaera pallida type strain (IS1B).</title>
        <authorList>
            <consortium name="US DOE Joint Genome Institute (JGI-PGF)"/>
            <person name="Goker M."/>
            <person name="Cleland D."/>
            <person name="Saunders E."/>
            <person name="Lapidus A."/>
            <person name="Nolan M."/>
            <person name="Lucas S."/>
            <person name="Hammon N."/>
            <person name="Deshpande S."/>
            <person name="Cheng J.F."/>
            <person name="Tapia R."/>
            <person name="Han C."/>
            <person name="Goodwin L."/>
            <person name="Pitluck S."/>
            <person name="Liolios K."/>
            <person name="Pagani I."/>
            <person name="Ivanova N."/>
            <person name="Mavromatis K."/>
            <person name="Pati A."/>
            <person name="Chen A."/>
            <person name="Palaniappan K."/>
            <person name="Land M."/>
            <person name="Hauser L."/>
            <person name="Chang Y.J."/>
            <person name="Jeffries C.D."/>
            <person name="Detter J.C."/>
            <person name="Beck B."/>
            <person name="Woyke T."/>
            <person name="Bristow J."/>
            <person name="Eisen J.A."/>
            <person name="Markowitz V."/>
            <person name="Hugenholtz P."/>
            <person name="Kyrpides N.C."/>
            <person name="Klenk H.P."/>
        </authorList>
    </citation>
    <scope>NUCLEOTIDE SEQUENCE [LARGE SCALE GENOMIC DNA]</scope>
    <source>
        <strain evidence="4">ATCC 43644 / DSM 9630 / IS1B</strain>
    </source>
</reference>
<dbReference type="HOGENOM" id="CLU_086327_1_0_0"/>
<organism evidence="3 4">
    <name type="scientific">Isosphaera pallida (strain ATCC 43644 / DSM 9630 / IS1B)</name>
    <dbReference type="NCBI Taxonomy" id="575540"/>
    <lineage>
        <taxon>Bacteria</taxon>
        <taxon>Pseudomonadati</taxon>
        <taxon>Planctomycetota</taxon>
        <taxon>Planctomycetia</taxon>
        <taxon>Isosphaerales</taxon>
        <taxon>Isosphaeraceae</taxon>
        <taxon>Isosphaera</taxon>
    </lineage>
</organism>
<proteinExistence type="predicted"/>
<dbReference type="EMBL" id="CP002353">
    <property type="protein sequence ID" value="ADV61628.1"/>
    <property type="molecule type" value="Genomic_DNA"/>
</dbReference>
<gene>
    <name evidence="3" type="ordered locus">Isop_1039</name>
</gene>
<dbReference type="AlphaFoldDB" id="E8R441"/>
<dbReference type="Proteomes" id="UP000008631">
    <property type="component" value="Chromosome"/>
</dbReference>
<dbReference type="RefSeq" id="WP_013563917.1">
    <property type="nucleotide sequence ID" value="NC_014962.1"/>
</dbReference>
<dbReference type="Pfam" id="PF04028">
    <property type="entry name" value="DUF374"/>
    <property type="match status" value="1"/>
</dbReference>
<name>E8R441_ISOPI</name>
<dbReference type="KEGG" id="ipa:Isop_1039"/>
<dbReference type="CDD" id="cd07983">
    <property type="entry name" value="LPLAT_DUF374-like"/>
    <property type="match status" value="1"/>
</dbReference>
<keyword evidence="1" id="KW-0175">Coiled coil</keyword>
<evidence type="ECO:0000259" key="2">
    <source>
        <dbReference type="Pfam" id="PF04028"/>
    </source>
</evidence>